<evidence type="ECO:0000256" key="1">
    <source>
        <dbReference type="ARBA" id="ARBA00022737"/>
    </source>
</evidence>
<proteinExistence type="predicted"/>
<protein>
    <submittedName>
        <fullName evidence="4">Fibulin-1</fullName>
    </submittedName>
</protein>
<dbReference type="Proteomes" id="UP001166674">
    <property type="component" value="Unassembled WGS sequence"/>
</dbReference>
<keyword evidence="5" id="KW-1185">Reference proteome</keyword>
<organism evidence="4 5">
    <name type="scientific">Sciurus carolinensis</name>
    <name type="common">Eastern gray squirrel</name>
    <dbReference type="NCBI Taxonomy" id="30640"/>
    <lineage>
        <taxon>Eukaryota</taxon>
        <taxon>Metazoa</taxon>
        <taxon>Chordata</taxon>
        <taxon>Craniata</taxon>
        <taxon>Vertebrata</taxon>
        <taxon>Euteleostomi</taxon>
        <taxon>Mammalia</taxon>
        <taxon>Eutheria</taxon>
        <taxon>Euarchontoglires</taxon>
        <taxon>Glires</taxon>
        <taxon>Rodentia</taxon>
        <taxon>Sciuromorpha</taxon>
        <taxon>Sciuridae</taxon>
        <taxon>Sciurinae</taxon>
        <taxon>Sciurini</taxon>
        <taxon>Sciurus</taxon>
    </lineage>
</organism>
<evidence type="ECO:0000313" key="5">
    <source>
        <dbReference type="Proteomes" id="UP001166674"/>
    </source>
</evidence>
<feature type="region of interest" description="Disordered" evidence="2">
    <location>
        <begin position="24"/>
        <end position="45"/>
    </location>
</feature>
<dbReference type="EMBL" id="JAATJV010430029">
    <property type="protein sequence ID" value="MBZ3889309.1"/>
    <property type="molecule type" value="Genomic_DNA"/>
</dbReference>
<comment type="caution">
    <text evidence="4">The sequence shown here is derived from an EMBL/GenBank/DDBJ whole genome shotgun (WGS) entry which is preliminary data.</text>
</comment>
<name>A0AA41NFE7_SCICA</name>
<feature type="domain" description="Fibulin C-terminal Ig-like" evidence="3">
    <location>
        <begin position="104"/>
        <end position="210"/>
    </location>
</feature>
<evidence type="ECO:0000313" key="4">
    <source>
        <dbReference type="EMBL" id="MBZ3889309.1"/>
    </source>
</evidence>
<keyword evidence="1" id="KW-0677">Repeat</keyword>
<sequence>MQWPGVMAALGTAAEVERESTWYPAGTQNTSVEPAVSERTGQHGDRGSVVLSAGLKAVPMAAGQMGPEGPPVLRPRLRQEKTDTVRCIKSCRPTHVACMRDPVHTISHTVVSLPTFREFTRPEEIIFLRAVTPLYPANQADIIFDITEGNLRDSFDIVKRYMDGMTVGVVRQVRPIVGPFHAVLKLEMNYVVGGVVSHRNVVNVHIFVSEYWF</sequence>
<reference evidence="4" key="1">
    <citation type="submission" date="2020-03" db="EMBL/GenBank/DDBJ databases">
        <title>Studies in the Genomics of Life Span.</title>
        <authorList>
            <person name="Glass D."/>
        </authorList>
    </citation>
    <scope>NUCLEOTIDE SEQUENCE</scope>
    <source>
        <strain evidence="4">SUZIE</strain>
        <tissue evidence="4">Muscle</tissue>
    </source>
</reference>
<dbReference type="InterPro" id="IPR055088">
    <property type="entry name" value="Fibulin_C"/>
</dbReference>
<dbReference type="AlphaFoldDB" id="A0AA41NFE7"/>
<gene>
    <name evidence="4" type="ORF">SUZIE_202315</name>
</gene>
<dbReference type="Pfam" id="PF22914">
    <property type="entry name" value="Fibulin_C"/>
    <property type="match status" value="1"/>
</dbReference>
<accession>A0AA41NFE7</accession>
<evidence type="ECO:0000259" key="3">
    <source>
        <dbReference type="Pfam" id="PF22914"/>
    </source>
</evidence>
<evidence type="ECO:0000256" key="2">
    <source>
        <dbReference type="SAM" id="MobiDB-lite"/>
    </source>
</evidence>